<dbReference type="Proteomes" id="UP000462363">
    <property type="component" value="Unassembled WGS sequence"/>
</dbReference>
<accession>A0A844F5A1</accession>
<protein>
    <submittedName>
        <fullName evidence="1">Uncharacterized protein</fullName>
    </submittedName>
</protein>
<proteinExistence type="predicted"/>
<evidence type="ECO:0000313" key="1">
    <source>
        <dbReference type="EMBL" id="MSS40293.1"/>
    </source>
</evidence>
<comment type="caution">
    <text evidence="1">The sequence shown here is derived from an EMBL/GenBank/DDBJ whole genome shotgun (WGS) entry which is preliminary data.</text>
</comment>
<organism evidence="1 2">
    <name type="scientific">Clostridium scindens (strain JCM 10418 / VPI 12708)</name>
    <dbReference type="NCBI Taxonomy" id="29347"/>
    <lineage>
        <taxon>Bacteria</taxon>
        <taxon>Bacillati</taxon>
        <taxon>Bacillota</taxon>
        <taxon>Clostridia</taxon>
        <taxon>Lachnospirales</taxon>
        <taxon>Lachnospiraceae</taxon>
    </lineage>
</organism>
<dbReference type="AlphaFoldDB" id="A0A844F5A1"/>
<dbReference type="EMBL" id="VUMB01000014">
    <property type="protein sequence ID" value="MSS40293.1"/>
    <property type="molecule type" value="Genomic_DNA"/>
</dbReference>
<reference evidence="1 2" key="1">
    <citation type="submission" date="2019-08" db="EMBL/GenBank/DDBJ databases">
        <title>In-depth cultivation of the pig gut microbiome towards novel bacterial diversity and tailored functional studies.</title>
        <authorList>
            <person name="Wylensek D."/>
            <person name="Hitch T.C.A."/>
            <person name="Clavel T."/>
        </authorList>
    </citation>
    <scope>NUCLEOTIDE SEQUENCE [LARGE SCALE GENOMIC DNA]</scope>
    <source>
        <strain evidence="1 2">BL-389-WT-3D</strain>
    </source>
</reference>
<sequence length="59" mass="6993">MPFNRNLHLERLKSVQKDGRVWNTYSLKVENEERVFKTEALVEEEAGCGLIRDKKFKVI</sequence>
<name>A0A844F5A1_CLOSV</name>
<gene>
    <name evidence="1" type="ORF">FYJ37_08010</name>
</gene>
<evidence type="ECO:0000313" key="2">
    <source>
        <dbReference type="Proteomes" id="UP000462363"/>
    </source>
</evidence>